<dbReference type="STRING" id="320771.Cflav_PD1130"/>
<dbReference type="Gene3D" id="3.30.70.1060">
    <property type="entry name" value="Dimeric alpha+beta barrel"/>
    <property type="match status" value="1"/>
</dbReference>
<feature type="domain" description="YCII-related" evidence="2">
    <location>
        <begin position="24"/>
        <end position="117"/>
    </location>
</feature>
<proteinExistence type="inferred from homology"/>
<keyword evidence="4" id="KW-1185">Reference proteome</keyword>
<evidence type="ECO:0000313" key="3">
    <source>
        <dbReference type="EMBL" id="EEF57955.1"/>
    </source>
</evidence>
<gene>
    <name evidence="3" type="ORF">Cflav_PD1130</name>
</gene>
<dbReference type="Proteomes" id="UP000003688">
    <property type="component" value="Unassembled WGS sequence"/>
</dbReference>
<comment type="similarity">
    <text evidence="1">Belongs to the YciI family.</text>
</comment>
<organism evidence="3 4">
    <name type="scientific">Pedosphaera parvula (strain Ellin514)</name>
    <dbReference type="NCBI Taxonomy" id="320771"/>
    <lineage>
        <taxon>Bacteria</taxon>
        <taxon>Pseudomonadati</taxon>
        <taxon>Verrucomicrobiota</taxon>
        <taxon>Pedosphaerae</taxon>
        <taxon>Pedosphaerales</taxon>
        <taxon>Pedosphaeraceae</taxon>
        <taxon>Pedosphaera</taxon>
    </lineage>
</organism>
<dbReference type="SUPFAM" id="SSF54909">
    <property type="entry name" value="Dimeric alpha+beta barrel"/>
    <property type="match status" value="1"/>
</dbReference>
<evidence type="ECO:0000259" key="2">
    <source>
        <dbReference type="Pfam" id="PF03795"/>
    </source>
</evidence>
<evidence type="ECO:0000313" key="4">
    <source>
        <dbReference type="Proteomes" id="UP000003688"/>
    </source>
</evidence>
<name>B9XQD1_PEDPL</name>
<dbReference type="Pfam" id="PF03795">
    <property type="entry name" value="YCII"/>
    <property type="match status" value="1"/>
</dbReference>
<dbReference type="OrthoDB" id="3782166at2"/>
<comment type="caution">
    <text evidence="3">The sequence shown here is derived from an EMBL/GenBank/DDBJ whole genome shotgun (WGS) entry which is preliminary data.</text>
</comment>
<dbReference type="InterPro" id="IPR005545">
    <property type="entry name" value="YCII"/>
</dbReference>
<dbReference type="AlphaFoldDB" id="B9XQD1"/>
<dbReference type="InterPro" id="IPR011008">
    <property type="entry name" value="Dimeric_a/b-barrel"/>
</dbReference>
<reference evidence="3 4" key="1">
    <citation type="journal article" date="2011" name="J. Bacteriol.">
        <title>Genome sequence of 'Pedosphaera parvula' Ellin514, an aerobic Verrucomicrobial isolate from pasture soil.</title>
        <authorList>
            <person name="Kant R."/>
            <person name="van Passel M.W."/>
            <person name="Sangwan P."/>
            <person name="Palva A."/>
            <person name="Lucas S."/>
            <person name="Copeland A."/>
            <person name="Lapidus A."/>
            <person name="Glavina Del Rio T."/>
            <person name="Dalin E."/>
            <person name="Tice H."/>
            <person name="Bruce D."/>
            <person name="Goodwin L."/>
            <person name="Pitluck S."/>
            <person name="Chertkov O."/>
            <person name="Larimer F.W."/>
            <person name="Land M.L."/>
            <person name="Hauser L."/>
            <person name="Brettin T.S."/>
            <person name="Detter J.C."/>
            <person name="Han S."/>
            <person name="de Vos W.M."/>
            <person name="Janssen P.H."/>
            <person name="Smidt H."/>
        </authorList>
    </citation>
    <scope>NUCLEOTIDE SEQUENCE [LARGE SCALE GENOMIC DNA]</scope>
    <source>
        <strain evidence="3 4">Ellin514</strain>
    </source>
</reference>
<sequence length="135" mass="14952">MSIQKPKADYMLLFRGPHWDKGLSPEELQQVMNQVMTWFDGLKQKGMYKAGQPLGAEGKTISGKKVRTVSDGPFAESKEAVGGYLLLEANSLEEVVALAKGWPTLDYGVTIEVRPVLEECPIFQRAKEKLLKVAA</sequence>
<dbReference type="RefSeq" id="WP_007418017.1">
    <property type="nucleotide sequence ID" value="NZ_ABOX02000053.1"/>
</dbReference>
<dbReference type="EMBL" id="ABOX02000053">
    <property type="protein sequence ID" value="EEF57955.1"/>
    <property type="molecule type" value="Genomic_DNA"/>
</dbReference>
<evidence type="ECO:0000256" key="1">
    <source>
        <dbReference type="ARBA" id="ARBA00007689"/>
    </source>
</evidence>
<protein>
    <submittedName>
        <fullName evidence="3">YCII-related protein</fullName>
    </submittedName>
</protein>
<accession>B9XQD1</accession>
<dbReference type="PANTHER" id="PTHR35174:SF3">
    <property type="entry name" value="BLL7171 PROTEIN"/>
    <property type="match status" value="1"/>
</dbReference>
<dbReference type="PANTHER" id="PTHR35174">
    <property type="entry name" value="BLL7171 PROTEIN-RELATED"/>
    <property type="match status" value="1"/>
</dbReference>